<dbReference type="InterPro" id="IPR004854">
    <property type="entry name" value="Ufd1-like"/>
</dbReference>
<dbReference type="InterPro" id="IPR042299">
    <property type="entry name" value="Ufd1-like_Nn"/>
</dbReference>
<dbReference type="EMBL" id="VJMI01015524">
    <property type="protein sequence ID" value="KAF0727033.1"/>
    <property type="molecule type" value="Genomic_DNA"/>
</dbReference>
<evidence type="ECO:0000259" key="4">
    <source>
        <dbReference type="Pfam" id="PF03152"/>
    </source>
</evidence>
<dbReference type="GO" id="GO:0006511">
    <property type="term" value="P:ubiquitin-dependent protein catabolic process"/>
    <property type="evidence" value="ECO:0007669"/>
    <property type="project" value="InterPro"/>
</dbReference>
<comment type="caution">
    <text evidence="6">The sequence shown here is derived from an EMBL/GenBank/DDBJ whole genome shotgun (WGS) entry which is preliminary data.</text>
</comment>
<dbReference type="Gene3D" id="3.10.330.10">
    <property type="match status" value="1"/>
</dbReference>
<accession>A0A6A5A7Z9</accession>
<organism evidence="6 7">
    <name type="scientific">Aphanomyces astaci</name>
    <name type="common">Crayfish plague agent</name>
    <dbReference type="NCBI Taxonomy" id="112090"/>
    <lineage>
        <taxon>Eukaryota</taxon>
        <taxon>Sar</taxon>
        <taxon>Stramenopiles</taxon>
        <taxon>Oomycota</taxon>
        <taxon>Saprolegniomycetes</taxon>
        <taxon>Saprolegniales</taxon>
        <taxon>Verrucalvaceae</taxon>
        <taxon>Aphanomyces</taxon>
    </lineage>
</organism>
<dbReference type="GO" id="GO:0034098">
    <property type="term" value="C:VCP-NPL4-UFD1 AAA ATPase complex"/>
    <property type="evidence" value="ECO:0007669"/>
    <property type="project" value="TreeGrafter"/>
</dbReference>
<dbReference type="Pfam" id="PF03152">
    <property type="entry name" value="UFD1_N1"/>
    <property type="match status" value="1"/>
</dbReference>
<dbReference type="Pfam" id="PF24842">
    <property type="entry name" value="UFD1_N2"/>
    <property type="match status" value="1"/>
</dbReference>
<protein>
    <submittedName>
        <fullName evidence="6">Uncharacterized protein</fullName>
    </submittedName>
</protein>
<dbReference type="InterPro" id="IPR055418">
    <property type="entry name" value="UFD1_N2"/>
</dbReference>
<dbReference type="GO" id="GO:0036503">
    <property type="term" value="P:ERAD pathway"/>
    <property type="evidence" value="ECO:0007669"/>
    <property type="project" value="TreeGrafter"/>
</dbReference>
<sequence length="367" mass="39898">MVRDHDGVAAVAKPDGTDGGMMQFFGGGRNRHDNPFGVNFGFGGNAYPQRYDDRLHATIRRTLPRVPRVLLRQGSFGRWGQECVLRFRLFFVNCPLDVVLLPPSALETLAQMHVEYPMLFKIINEGVERSSHCGVLEFSAPEGSCYMPYWMMQNMFLNEGGIVNVQNVTLPKASFAKIRPQSTDFHDISNPRAVLEATLRKFSCMTVGDTISITYNNRNYLFDVRELRPADAVCIIETDCELDFDAPADYVPPVAPVASAAAAPIPDLPYGGVPTVKSQDIKVTKPTGLGGLGGLRLKAGTGTDADALRAARLRKYEAFHGTGVSMSGATSATPSMAVAAPPIPPQESKPEVKPPAAPFEGAGRRLR</sequence>
<evidence type="ECO:0000259" key="5">
    <source>
        <dbReference type="Pfam" id="PF24842"/>
    </source>
</evidence>
<dbReference type="GO" id="GO:0031593">
    <property type="term" value="F:polyubiquitin modification-dependent protein binding"/>
    <property type="evidence" value="ECO:0007669"/>
    <property type="project" value="TreeGrafter"/>
</dbReference>
<dbReference type="AlphaFoldDB" id="A0A6A5A7Z9"/>
<evidence type="ECO:0000256" key="2">
    <source>
        <dbReference type="ARBA" id="ARBA00022786"/>
    </source>
</evidence>
<evidence type="ECO:0000256" key="1">
    <source>
        <dbReference type="ARBA" id="ARBA00006043"/>
    </source>
</evidence>
<proteinExistence type="inferred from homology"/>
<feature type="domain" description="Ubiquitin fusion degradation protein UFD1 N-terminal subdomain 2" evidence="5">
    <location>
        <begin position="172"/>
        <end position="247"/>
    </location>
</feature>
<feature type="region of interest" description="Disordered" evidence="3">
    <location>
        <begin position="327"/>
        <end position="367"/>
    </location>
</feature>
<gene>
    <name evidence="6" type="ORF">AaE_009551</name>
</gene>
<dbReference type="VEuPathDB" id="FungiDB:H257_02175"/>
<evidence type="ECO:0000313" key="6">
    <source>
        <dbReference type="EMBL" id="KAF0727033.1"/>
    </source>
</evidence>
<keyword evidence="2" id="KW-0833">Ubl conjugation pathway</keyword>
<feature type="compositionally biased region" description="Pro residues" evidence="3">
    <location>
        <begin position="341"/>
        <end position="357"/>
    </location>
</feature>
<comment type="similarity">
    <text evidence="1">Belongs to the UFD1 family.</text>
</comment>
<dbReference type="PANTHER" id="PTHR12555">
    <property type="entry name" value="UBIQUITIN FUSION DEGRADATON PROTEIN 1"/>
    <property type="match status" value="1"/>
</dbReference>
<dbReference type="Gene3D" id="2.40.40.50">
    <property type="entry name" value="Ubiquitin fusion degradation protein UFD1, N-terminal domain"/>
    <property type="match status" value="1"/>
</dbReference>
<dbReference type="PANTHER" id="PTHR12555:SF13">
    <property type="entry name" value="UBIQUITIN RECOGNITION FACTOR IN ER-ASSOCIATED DEGRADATION PROTEIN 1"/>
    <property type="match status" value="1"/>
</dbReference>
<evidence type="ECO:0000256" key="3">
    <source>
        <dbReference type="SAM" id="MobiDB-lite"/>
    </source>
</evidence>
<name>A0A6A5A7Z9_APHAT</name>
<evidence type="ECO:0000313" key="7">
    <source>
        <dbReference type="Proteomes" id="UP000469452"/>
    </source>
</evidence>
<reference evidence="6 7" key="1">
    <citation type="submission" date="2019-06" db="EMBL/GenBank/DDBJ databases">
        <title>Genomics analysis of Aphanomyces spp. identifies a new class of oomycete effector associated with host adaptation.</title>
        <authorList>
            <person name="Gaulin E."/>
        </authorList>
    </citation>
    <scope>NUCLEOTIDE SEQUENCE [LARGE SCALE GENOMIC DNA]</scope>
    <source>
        <strain evidence="6 7">E</strain>
    </source>
</reference>
<dbReference type="Proteomes" id="UP000469452">
    <property type="component" value="Unassembled WGS sequence"/>
</dbReference>
<dbReference type="InterPro" id="IPR055417">
    <property type="entry name" value="UFD1_N1"/>
</dbReference>
<feature type="domain" description="Ubiquitin fusion degradation protein UFD1 N-terminal subdomain 1" evidence="4">
    <location>
        <begin position="99"/>
        <end position="171"/>
    </location>
</feature>